<organism evidence="2 3">
    <name type="scientific">Tilletiopsis washingtonensis</name>
    <dbReference type="NCBI Taxonomy" id="58919"/>
    <lineage>
        <taxon>Eukaryota</taxon>
        <taxon>Fungi</taxon>
        <taxon>Dikarya</taxon>
        <taxon>Basidiomycota</taxon>
        <taxon>Ustilaginomycotina</taxon>
        <taxon>Exobasidiomycetes</taxon>
        <taxon>Entylomatales</taxon>
        <taxon>Entylomatales incertae sedis</taxon>
        <taxon>Tilletiopsis</taxon>
    </lineage>
</organism>
<dbReference type="EMBL" id="KZ819298">
    <property type="protein sequence ID" value="PWN96751.1"/>
    <property type="molecule type" value="Genomic_DNA"/>
</dbReference>
<dbReference type="GeneID" id="37273410"/>
<evidence type="ECO:0000313" key="2">
    <source>
        <dbReference type="EMBL" id="PWN96751.1"/>
    </source>
</evidence>
<dbReference type="AlphaFoldDB" id="A0A316Z5C4"/>
<reference evidence="2 3" key="1">
    <citation type="journal article" date="2018" name="Mol. Biol. Evol.">
        <title>Broad Genomic Sampling Reveals a Smut Pathogenic Ancestry of the Fungal Clade Ustilaginomycotina.</title>
        <authorList>
            <person name="Kijpornyongpan T."/>
            <person name="Mondo S.J."/>
            <person name="Barry K."/>
            <person name="Sandor L."/>
            <person name="Lee J."/>
            <person name="Lipzen A."/>
            <person name="Pangilinan J."/>
            <person name="LaButti K."/>
            <person name="Hainaut M."/>
            <person name="Henrissat B."/>
            <person name="Grigoriev I.V."/>
            <person name="Spatafora J.W."/>
            <person name="Aime M.C."/>
        </authorList>
    </citation>
    <scope>NUCLEOTIDE SEQUENCE [LARGE SCALE GENOMIC DNA]</scope>
    <source>
        <strain evidence="2 3">MCA 4186</strain>
    </source>
</reference>
<feature type="region of interest" description="Disordered" evidence="1">
    <location>
        <begin position="47"/>
        <end position="101"/>
    </location>
</feature>
<dbReference type="Proteomes" id="UP000245946">
    <property type="component" value="Unassembled WGS sequence"/>
</dbReference>
<name>A0A316Z5C4_9BASI</name>
<gene>
    <name evidence="2" type="ORF">FA09DRAFT_84991</name>
</gene>
<evidence type="ECO:0000256" key="1">
    <source>
        <dbReference type="SAM" id="MobiDB-lite"/>
    </source>
</evidence>
<protein>
    <submittedName>
        <fullName evidence="2">Uncharacterized protein</fullName>
    </submittedName>
</protein>
<accession>A0A316Z5C4</accession>
<proteinExistence type="predicted"/>
<dbReference type="RefSeq" id="XP_025597030.1">
    <property type="nucleotide sequence ID" value="XM_025745866.1"/>
</dbReference>
<sequence>MLCGSTPQALRARVGEDRATQCMERRAAQERLGHRGDVLHLRAARRLVGRGRGSEGSLLELEPPPSSRRGSAAGVRPGHTHAAHPHYAARSDPSAERRAPS</sequence>
<evidence type="ECO:0000313" key="3">
    <source>
        <dbReference type="Proteomes" id="UP000245946"/>
    </source>
</evidence>
<keyword evidence="3" id="KW-1185">Reference proteome</keyword>